<evidence type="ECO:0000313" key="6">
    <source>
        <dbReference type="Proteomes" id="UP000197153"/>
    </source>
</evidence>
<dbReference type="PROSITE" id="PS01124">
    <property type="entry name" value="HTH_ARAC_FAMILY_2"/>
    <property type="match status" value="1"/>
</dbReference>
<dbReference type="GO" id="GO:0043565">
    <property type="term" value="F:sequence-specific DNA binding"/>
    <property type="evidence" value="ECO:0007669"/>
    <property type="project" value="InterPro"/>
</dbReference>
<dbReference type="InterPro" id="IPR009057">
    <property type="entry name" value="Homeodomain-like_sf"/>
</dbReference>
<dbReference type="InterPro" id="IPR037923">
    <property type="entry name" value="HTH-like"/>
</dbReference>
<dbReference type="AlphaFoldDB" id="A0A248JRI0"/>
<organism evidence="5 6">
    <name type="scientific">Nitrospirillum viridazoti CBAmc</name>
    <dbReference type="NCBI Taxonomy" id="1441467"/>
    <lineage>
        <taxon>Bacteria</taxon>
        <taxon>Pseudomonadati</taxon>
        <taxon>Pseudomonadota</taxon>
        <taxon>Alphaproteobacteria</taxon>
        <taxon>Rhodospirillales</taxon>
        <taxon>Azospirillaceae</taxon>
        <taxon>Nitrospirillum</taxon>
        <taxon>Nitrospirillum viridazoti</taxon>
    </lineage>
</organism>
<evidence type="ECO:0000259" key="4">
    <source>
        <dbReference type="PROSITE" id="PS01124"/>
    </source>
</evidence>
<dbReference type="KEGG" id="nao:Y958_07615"/>
<name>A0A248JRI0_9PROT</name>
<gene>
    <name evidence="5" type="ORF">Y958_07615</name>
</gene>
<feature type="domain" description="HTH araC/xylS-type" evidence="4">
    <location>
        <begin position="221"/>
        <end position="319"/>
    </location>
</feature>
<dbReference type="Pfam" id="PF12833">
    <property type="entry name" value="HTH_18"/>
    <property type="match status" value="1"/>
</dbReference>
<dbReference type="SUPFAM" id="SSF51215">
    <property type="entry name" value="Regulatory protein AraC"/>
    <property type="match status" value="1"/>
</dbReference>
<dbReference type="PRINTS" id="PR00032">
    <property type="entry name" value="HTHARAC"/>
</dbReference>
<evidence type="ECO:0000256" key="3">
    <source>
        <dbReference type="ARBA" id="ARBA00023163"/>
    </source>
</evidence>
<dbReference type="InterPro" id="IPR018060">
    <property type="entry name" value="HTH_AraC"/>
</dbReference>
<dbReference type="Gene3D" id="1.10.10.60">
    <property type="entry name" value="Homeodomain-like"/>
    <property type="match status" value="2"/>
</dbReference>
<dbReference type="EMBL" id="CP022110">
    <property type="protein sequence ID" value="ASG20688.1"/>
    <property type="molecule type" value="Genomic_DNA"/>
</dbReference>
<accession>A0A248JRI0</accession>
<dbReference type="PANTHER" id="PTHR46796">
    <property type="entry name" value="HTH-TYPE TRANSCRIPTIONAL ACTIVATOR RHAS-RELATED"/>
    <property type="match status" value="1"/>
</dbReference>
<evidence type="ECO:0000256" key="2">
    <source>
        <dbReference type="ARBA" id="ARBA00023125"/>
    </source>
</evidence>
<proteinExistence type="predicted"/>
<keyword evidence="2" id="KW-0238">DNA-binding</keyword>
<evidence type="ECO:0000256" key="1">
    <source>
        <dbReference type="ARBA" id="ARBA00023015"/>
    </source>
</evidence>
<dbReference type="Pfam" id="PF12852">
    <property type="entry name" value="Cupin_6"/>
    <property type="match status" value="1"/>
</dbReference>
<dbReference type="InterPro" id="IPR020449">
    <property type="entry name" value="Tscrpt_reg_AraC-type_HTH"/>
</dbReference>
<keyword evidence="6" id="KW-1185">Reference proteome</keyword>
<dbReference type="SMART" id="SM00342">
    <property type="entry name" value="HTH_ARAC"/>
    <property type="match status" value="1"/>
</dbReference>
<evidence type="ECO:0000313" key="5">
    <source>
        <dbReference type="EMBL" id="ASG20688.1"/>
    </source>
</evidence>
<dbReference type="InterPro" id="IPR032783">
    <property type="entry name" value="AraC_lig"/>
</dbReference>
<sequence length="322" mass="34751">MLVRPPYLRENPEMSSAPLDPFSDLLKFADAQTVVSGGFTAGGAWCIRFPPPGKIKFFAILRGGGWLDIEGEPAPHRLDAGDVFLLPAQRPFRLGSDLRATPVEARTVFGPNTGCGIRQVGDGDEFFLLGAHVVLDPAYGWLLADILPPVILVRHTAPEADGLHWLLDQLVREHAADLPGAGIAAAQLAHLLFIRILRAHLVAGAPLPAGWLRAATDARLAPALRLMHGDPGRAWQLGELAKAAAMSRTTFAQYFKAVAGIPPLAYLTAWRMRLAERALKEQNAPVSELAHRLGYASESAFSNAFKRVTGVGPRRYRGTVGS</sequence>
<reference evidence="5 6" key="1">
    <citation type="submission" date="2017-06" db="EMBL/GenBank/DDBJ databases">
        <title>Complete genome sequence of Nitrospirillum amazonense strain CBAmC, an endophytic nitrogen-fixing and plant growth-promoting bacterium, isolated from sugarcane.</title>
        <authorList>
            <person name="Schwab S."/>
            <person name="dos Santos Teixeira K.R."/>
            <person name="Simoes Araujo J.L."/>
            <person name="Soares Vidal M."/>
            <person name="Borges de Freitas H.R."/>
            <person name="Rivello Crivelaro A.L."/>
            <person name="Bueno de Camargo Nunes A."/>
            <person name="dos Santos C.M."/>
            <person name="Palmeira da Silva Rosa D."/>
            <person name="da Silva Padilha D."/>
            <person name="da Silva E."/>
            <person name="Araujo Terra L."/>
            <person name="Soares Mendes V."/>
            <person name="Farinelli L."/>
            <person name="Magalhaes Cruz L."/>
            <person name="Baldani J.I."/>
        </authorList>
    </citation>
    <scope>NUCLEOTIDE SEQUENCE [LARGE SCALE GENOMIC DNA]</scope>
    <source>
        <strain evidence="5 6">CBAmC</strain>
    </source>
</reference>
<protein>
    <submittedName>
        <fullName evidence="5">AraC family transcriptional regulator</fullName>
    </submittedName>
</protein>
<keyword evidence="1" id="KW-0805">Transcription regulation</keyword>
<dbReference type="GO" id="GO:0003700">
    <property type="term" value="F:DNA-binding transcription factor activity"/>
    <property type="evidence" value="ECO:0007669"/>
    <property type="project" value="InterPro"/>
</dbReference>
<dbReference type="Proteomes" id="UP000197153">
    <property type="component" value="Chromosome 1"/>
</dbReference>
<dbReference type="PANTHER" id="PTHR46796:SF7">
    <property type="entry name" value="ARAC FAMILY TRANSCRIPTIONAL REGULATOR"/>
    <property type="match status" value="1"/>
</dbReference>
<keyword evidence="3" id="KW-0804">Transcription</keyword>
<dbReference type="InterPro" id="IPR050204">
    <property type="entry name" value="AraC_XylS_family_regulators"/>
</dbReference>
<dbReference type="SUPFAM" id="SSF46689">
    <property type="entry name" value="Homeodomain-like"/>
    <property type="match status" value="2"/>
</dbReference>